<dbReference type="InterPro" id="IPR036457">
    <property type="entry name" value="PPM-type-like_dom_sf"/>
</dbReference>
<dbReference type="CDD" id="cd00130">
    <property type="entry name" value="PAS"/>
    <property type="match status" value="1"/>
</dbReference>
<feature type="domain" description="PAS" evidence="2">
    <location>
        <begin position="38"/>
        <end position="108"/>
    </location>
</feature>
<dbReference type="Pfam" id="PF07228">
    <property type="entry name" value="SpoIIE"/>
    <property type="match status" value="1"/>
</dbReference>
<dbReference type="PANTHER" id="PTHR43156">
    <property type="entry name" value="STAGE II SPORULATION PROTEIN E-RELATED"/>
    <property type="match status" value="1"/>
</dbReference>
<dbReference type="SUPFAM" id="SSF55781">
    <property type="entry name" value="GAF domain-like"/>
    <property type="match status" value="1"/>
</dbReference>
<dbReference type="InterPro" id="IPR001932">
    <property type="entry name" value="PPM-type_phosphatase-like_dom"/>
</dbReference>
<dbReference type="SUPFAM" id="SSF81606">
    <property type="entry name" value="PP2C-like"/>
    <property type="match status" value="1"/>
</dbReference>
<dbReference type="Gene3D" id="3.30.450.20">
    <property type="entry name" value="PAS domain"/>
    <property type="match status" value="1"/>
</dbReference>
<protein>
    <submittedName>
        <fullName evidence="3">SpoIIE family protein phosphatase</fullName>
    </submittedName>
</protein>
<accession>A0ABW1FVB1</accession>
<dbReference type="SMART" id="SM00331">
    <property type="entry name" value="PP2C_SIG"/>
    <property type="match status" value="1"/>
</dbReference>
<evidence type="ECO:0000313" key="4">
    <source>
        <dbReference type="Proteomes" id="UP001596174"/>
    </source>
</evidence>
<dbReference type="NCBIfam" id="TIGR00229">
    <property type="entry name" value="sensory_box"/>
    <property type="match status" value="1"/>
</dbReference>
<dbReference type="PROSITE" id="PS50112">
    <property type="entry name" value="PAS"/>
    <property type="match status" value="1"/>
</dbReference>
<dbReference type="InterPro" id="IPR035965">
    <property type="entry name" value="PAS-like_dom_sf"/>
</dbReference>
<reference evidence="4" key="1">
    <citation type="journal article" date="2019" name="Int. J. Syst. Evol. Microbiol.">
        <title>The Global Catalogue of Microorganisms (GCM) 10K type strain sequencing project: providing services to taxonomists for standard genome sequencing and annotation.</title>
        <authorList>
            <consortium name="The Broad Institute Genomics Platform"/>
            <consortium name="The Broad Institute Genome Sequencing Center for Infectious Disease"/>
            <person name="Wu L."/>
            <person name="Ma J."/>
        </authorList>
    </citation>
    <scope>NUCLEOTIDE SEQUENCE [LARGE SCALE GENOMIC DNA]</scope>
    <source>
        <strain evidence="4">JCM 4816</strain>
    </source>
</reference>
<proteinExistence type="predicted"/>
<dbReference type="Proteomes" id="UP001596174">
    <property type="component" value="Unassembled WGS sequence"/>
</dbReference>
<dbReference type="InterPro" id="IPR000014">
    <property type="entry name" value="PAS"/>
</dbReference>
<evidence type="ECO:0000313" key="3">
    <source>
        <dbReference type="EMBL" id="MFC5905943.1"/>
    </source>
</evidence>
<keyword evidence="1" id="KW-0378">Hydrolase</keyword>
<dbReference type="Gene3D" id="3.60.40.10">
    <property type="entry name" value="PPM-type phosphatase domain"/>
    <property type="match status" value="1"/>
</dbReference>
<name>A0ABW1FVB1_9ACTN</name>
<evidence type="ECO:0000259" key="2">
    <source>
        <dbReference type="PROSITE" id="PS50112"/>
    </source>
</evidence>
<dbReference type="PANTHER" id="PTHR43156:SF2">
    <property type="entry name" value="STAGE II SPORULATION PROTEIN E"/>
    <property type="match status" value="1"/>
</dbReference>
<dbReference type="Pfam" id="PF08448">
    <property type="entry name" value="PAS_4"/>
    <property type="match status" value="1"/>
</dbReference>
<gene>
    <name evidence="3" type="ORF">ACFP3V_01745</name>
</gene>
<dbReference type="Pfam" id="PF01590">
    <property type="entry name" value="GAF"/>
    <property type="match status" value="1"/>
</dbReference>
<dbReference type="InterPro" id="IPR003018">
    <property type="entry name" value="GAF"/>
</dbReference>
<dbReference type="EMBL" id="JBHSQJ010000006">
    <property type="protein sequence ID" value="MFC5905943.1"/>
    <property type="molecule type" value="Genomic_DNA"/>
</dbReference>
<dbReference type="SMART" id="SM00065">
    <property type="entry name" value="GAF"/>
    <property type="match status" value="1"/>
</dbReference>
<evidence type="ECO:0000256" key="1">
    <source>
        <dbReference type="ARBA" id="ARBA00022801"/>
    </source>
</evidence>
<dbReference type="RefSeq" id="WP_380578866.1">
    <property type="nucleotide sequence ID" value="NZ_JBHSQJ010000006.1"/>
</dbReference>
<dbReference type="SUPFAM" id="SSF55785">
    <property type="entry name" value="PYP-like sensor domain (PAS domain)"/>
    <property type="match status" value="1"/>
</dbReference>
<keyword evidence="4" id="KW-1185">Reference proteome</keyword>
<sequence>MSLEERPENVLGFMDEAQTRALLATLEAAGEHRGLAAEYRTMRQMLDGASLGVAFLGTDLRYRYVNEALARINGVPAAQHVGRRIADVVPGIDVDAAEAELRAVLRDGKPRNHTVEGTTQADGAAELRWWHNAYHRVHGADGQVLGVAGMVLEITEDRRIREALDRARTRLALLDEAATRIGTTLDVQQTCKELTRLLVPRLADIAVVDILDPDCPPGRQIVNGSPRLVRLAMSTTPALVKAGRWFGAPGARLNPQPTAATARCLAQQRPVVSNFPDDEQLAADAPEAGRVGRYRRMGIHSALCVPLTARHDTVGVVVLVRAGDSPSFSSEDVDLVTELARRAAASVNHAQRFAQEHEAALVLQRALLAGQVVSHPRIECAGRYLPAGASAEVGGDWYDSLRLPDGRALLVVGDVMGHGLDAAASMGEFRMLLRALALQGWDPARILDEAQRTAHALRLDRVTTCLVAELDPAAGTATFASAGHLPPLLATPNAPARLLELPVDPPLGIGPHRYRSRTEQLPPGSVLLLYTDGLVERRGEDIDKSLSRLPALGLDPAAPLEHLLDAALAQLSIVDGEDDVALLAARIS</sequence>
<organism evidence="3 4">
    <name type="scientific">Streptacidiphilus monticola</name>
    <dbReference type="NCBI Taxonomy" id="2161674"/>
    <lineage>
        <taxon>Bacteria</taxon>
        <taxon>Bacillati</taxon>
        <taxon>Actinomycetota</taxon>
        <taxon>Actinomycetes</taxon>
        <taxon>Kitasatosporales</taxon>
        <taxon>Streptomycetaceae</taxon>
        <taxon>Streptacidiphilus</taxon>
    </lineage>
</organism>
<dbReference type="Gene3D" id="3.30.450.40">
    <property type="match status" value="1"/>
</dbReference>
<dbReference type="InterPro" id="IPR013656">
    <property type="entry name" value="PAS_4"/>
</dbReference>
<comment type="caution">
    <text evidence="3">The sequence shown here is derived from an EMBL/GenBank/DDBJ whole genome shotgun (WGS) entry which is preliminary data.</text>
</comment>
<dbReference type="InterPro" id="IPR052016">
    <property type="entry name" value="Bact_Sigma-Reg"/>
</dbReference>
<dbReference type="InterPro" id="IPR029016">
    <property type="entry name" value="GAF-like_dom_sf"/>
</dbReference>